<dbReference type="SUPFAM" id="SSF53335">
    <property type="entry name" value="S-adenosyl-L-methionine-dependent methyltransferases"/>
    <property type="match status" value="1"/>
</dbReference>
<dbReference type="InterPro" id="IPR050447">
    <property type="entry name" value="Erg6_SMT_methyltransf"/>
</dbReference>
<dbReference type="EC" id="2.1.1.-" evidence="1"/>
<dbReference type="PANTHER" id="PTHR44068:SF11">
    <property type="entry name" value="GERANYL DIPHOSPHATE 2-C-METHYLTRANSFERASE"/>
    <property type="match status" value="1"/>
</dbReference>
<evidence type="ECO:0000313" key="2">
    <source>
        <dbReference type="Proteomes" id="UP001596472"/>
    </source>
</evidence>
<dbReference type="GO" id="GO:0032259">
    <property type="term" value="P:methylation"/>
    <property type="evidence" value="ECO:0007669"/>
    <property type="project" value="UniProtKB-KW"/>
</dbReference>
<proteinExistence type="predicted"/>
<dbReference type="CDD" id="cd02440">
    <property type="entry name" value="AdoMet_MTases"/>
    <property type="match status" value="1"/>
</dbReference>
<evidence type="ECO:0000313" key="1">
    <source>
        <dbReference type="EMBL" id="MFC7338302.1"/>
    </source>
</evidence>
<organism evidence="1 2">
    <name type="scientific">Haloferula chungangensis</name>
    <dbReference type="NCBI Taxonomy" id="1048331"/>
    <lineage>
        <taxon>Bacteria</taxon>
        <taxon>Pseudomonadati</taxon>
        <taxon>Verrucomicrobiota</taxon>
        <taxon>Verrucomicrobiia</taxon>
        <taxon>Verrucomicrobiales</taxon>
        <taxon>Verrucomicrobiaceae</taxon>
        <taxon>Haloferula</taxon>
    </lineage>
</organism>
<reference evidence="2" key="1">
    <citation type="journal article" date="2019" name="Int. J. Syst. Evol. Microbiol.">
        <title>The Global Catalogue of Microorganisms (GCM) 10K type strain sequencing project: providing services to taxonomists for standard genome sequencing and annotation.</title>
        <authorList>
            <consortium name="The Broad Institute Genomics Platform"/>
            <consortium name="The Broad Institute Genome Sequencing Center for Infectious Disease"/>
            <person name="Wu L."/>
            <person name="Ma J."/>
        </authorList>
    </citation>
    <scope>NUCLEOTIDE SEQUENCE [LARGE SCALE GENOMIC DNA]</scope>
    <source>
        <strain evidence="2">CGMCC 4.1467</strain>
    </source>
</reference>
<name>A0ABW2L7G6_9BACT</name>
<dbReference type="PANTHER" id="PTHR44068">
    <property type="entry name" value="ZGC:194242"/>
    <property type="match status" value="1"/>
</dbReference>
<dbReference type="RefSeq" id="WP_379713480.1">
    <property type="nucleotide sequence ID" value="NZ_JBHTBS010000007.1"/>
</dbReference>
<keyword evidence="1" id="KW-0808">Transferase</keyword>
<dbReference type="GO" id="GO:0008168">
    <property type="term" value="F:methyltransferase activity"/>
    <property type="evidence" value="ECO:0007669"/>
    <property type="project" value="UniProtKB-KW"/>
</dbReference>
<dbReference type="EMBL" id="JBHTBS010000007">
    <property type="protein sequence ID" value="MFC7338302.1"/>
    <property type="molecule type" value="Genomic_DNA"/>
</dbReference>
<keyword evidence="1" id="KW-0489">Methyltransferase</keyword>
<keyword evidence="2" id="KW-1185">Reference proteome</keyword>
<gene>
    <name evidence="1" type="ORF">ACFQY0_13995</name>
</gene>
<dbReference type="Gene3D" id="3.40.50.150">
    <property type="entry name" value="Vaccinia Virus protein VP39"/>
    <property type="match status" value="1"/>
</dbReference>
<dbReference type="Pfam" id="PF02353">
    <property type="entry name" value="CMAS"/>
    <property type="match status" value="1"/>
</dbReference>
<dbReference type="InterPro" id="IPR029063">
    <property type="entry name" value="SAM-dependent_MTases_sf"/>
</dbReference>
<sequence>MMKRVAEGCRDDDVAAHYDELDSIYRMIWEENLHHGLWEDGVKSRSEAAARMTEFIGDRLHLREGQRVWDVGCGFGRMMSDLVDRFGVKAGGVTISRKQWEQAASGADVRLGDWLQNDLPDGEFDAVMAVESLEHMSDPKTAVSEMLRVTKPGGRVVLACWMEGDRLRAWEKRLLIDPIRRDGMLGGMADEGRIREYLDEAGAEQLVVDDLSRQVERTWSDCLKRALRLALSDRGMQEALGSDWRRSVRMGLTLNRIWAAYVLGAIRYQVFSARRPG</sequence>
<comment type="caution">
    <text evidence="1">The sequence shown here is derived from an EMBL/GenBank/DDBJ whole genome shotgun (WGS) entry which is preliminary data.</text>
</comment>
<accession>A0ABW2L7G6</accession>
<dbReference type="Proteomes" id="UP001596472">
    <property type="component" value="Unassembled WGS sequence"/>
</dbReference>
<protein>
    <submittedName>
        <fullName evidence="1">Class I SAM-dependent methyltransferase</fullName>
        <ecNumber evidence="1">2.1.1.-</ecNumber>
    </submittedName>
</protein>